<comment type="similarity">
    <text evidence="2">Belongs to the mitochondrial carrier (TC 2.A.29) family.</text>
</comment>
<keyword evidence="8" id="KW-0496">Mitochondrion</keyword>
<dbReference type="GO" id="GO:0005743">
    <property type="term" value="C:mitochondrial inner membrane"/>
    <property type="evidence" value="ECO:0007669"/>
    <property type="project" value="UniProtKB-SubCell"/>
</dbReference>
<evidence type="ECO:0000256" key="11">
    <source>
        <dbReference type="SAM" id="MobiDB-lite"/>
    </source>
</evidence>
<evidence type="ECO:0000256" key="8">
    <source>
        <dbReference type="ARBA" id="ARBA00023128"/>
    </source>
</evidence>
<keyword evidence="9 10" id="KW-0472">Membrane</keyword>
<dbReference type="Pfam" id="PF00153">
    <property type="entry name" value="Mito_carr"/>
    <property type="match status" value="2"/>
</dbReference>
<feature type="repeat" description="Solcar" evidence="10">
    <location>
        <begin position="789"/>
        <end position="906"/>
    </location>
</feature>
<feature type="transmembrane region" description="Helical" evidence="12">
    <location>
        <begin position="923"/>
        <end position="947"/>
    </location>
</feature>
<feature type="region of interest" description="Disordered" evidence="11">
    <location>
        <begin position="702"/>
        <end position="724"/>
    </location>
</feature>
<dbReference type="InterPro" id="IPR023395">
    <property type="entry name" value="MCP_dom_sf"/>
</dbReference>
<feature type="transmembrane region" description="Helical" evidence="12">
    <location>
        <begin position="792"/>
        <end position="812"/>
    </location>
</feature>
<keyword evidence="6" id="KW-0999">Mitochondrion inner membrane</keyword>
<name>A0AAD3CUM2_9STRA</name>
<evidence type="ECO:0000256" key="6">
    <source>
        <dbReference type="ARBA" id="ARBA00022792"/>
    </source>
</evidence>
<evidence type="ECO:0000313" key="13">
    <source>
        <dbReference type="EMBL" id="GFH51456.1"/>
    </source>
</evidence>
<dbReference type="PROSITE" id="PS50920">
    <property type="entry name" value="SOLCAR"/>
    <property type="match status" value="3"/>
</dbReference>
<evidence type="ECO:0000256" key="9">
    <source>
        <dbReference type="ARBA" id="ARBA00023136"/>
    </source>
</evidence>
<feature type="transmembrane region" description="Helical" evidence="12">
    <location>
        <begin position="997"/>
        <end position="1021"/>
    </location>
</feature>
<evidence type="ECO:0000313" key="14">
    <source>
        <dbReference type="Proteomes" id="UP001054902"/>
    </source>
</evidence>
<keyword evidence="4 10" id="KW-0812">Transmembrane</keyword>
<feature type="repeat" description="Solcar" evidence="10">
    <location>
        <begin position="657"/>
        <end position="772"/>
    </location>
</feature>
<dbReference type="GO" id="GO:1990547">
    <property type="term" value="P:mitochondrial phosphate ion transmembrane transport"/>
    <property type="evidence" value="ECO:0007669"/>
    <property type="project" value="InterPro"/>
</dbReference>
<comment type="subcellular location">
    <subcellularLocation>
        <location evidence="1">Mitochondrion inner membrane</location>
        <topology evidence="1">Multi-pass membrane protein</topology>
    </subcellularLocation>
</comment>
<comment type="caution">
    <text evidence="13">The sequence shown here is derived from an EMBL/GenBank/DDBJ whole genome shotgun (WGS) entry which is preliminary data.</text>
</comment>
<feature type="repeat" description="Solcar" evidence="10">
    <location>
        <begin position="928"/>
        <end position="1028"/>
    </location>
</feature>
<feature type="transmembrane region" description="Helical" evidence="12">
    <location>
        <begin position="890"/>
        <end position="911"/>
    </location>
</feature>
<gene>
    <name evidence="13" type="ORF">CTEN210_07932</name>
</gene>
<dbReference type="GO" id="GO:0005315">
    <property type="term" value="F:phosphate transmembrane transporter activity"/>
    <property type="evidence" value="ECO:0007669"/>
    <property type="project" value="InterPro"/>
</dbReference>
<evidence type="ECO:0000256" key="7">
    <source>
        <dbReference type="ARBA" id="ARBA00022989"/>
    </source>
</evidence>
<keyword evidence="5" id="KW-0677">Repeat</keyword>
<evidence type="ECO:0000256" key="3">
    <source>
        <dbReference type="ARBA" id="ARBA00022448"/>
    </source>
</evidence>
<dbReference type="Gene3D" id="1.50.40.10">
    <property type="entry name" value="Mitochondrial carrier domain"/>
    <property type="match status" value="2"/>
</dbReference>
<dbReference type="InterPro" id="IPR044677">
    <property type="entry name" value="SLC25A3/Pic2/Mir1-like"/>
</dbReference>
<dbReference type="PANTHER" id="PTHR45671">
    <property type="entry name" value="SOLUTE CARRIER FAMILY 25 (MITOCHONDRIAL CARRIER PHOSPHATE CARRIER), MEMBER 3, LIKE-RELATED-RELATED"/>
    <property type="match status" value="1"/>
</dbReference>
<evidence type="ECO:0000256" key="2">
    <source>
        <dbReference type="ARBA" id="ARBA00006375"/>
    </source>
</evidence>
<feature type="transmembrane region" description="Helical" evidence="12">
    <location>
        <begin position="750"/>
        <end position="769"/>
    </location>
</feature>
<sequence length="1051" mass="114208">MFSSYAIIAFIFSIIPSNSRLVDAFQSSSASRHSIRCQSPAIFQLSKRSSFDEKVIDDSCTEYFTDTRAEDLVNDRACNRRKALQLIGVSSVLLSSQVANAGKAEIDSKSGELFSPKKDMIGGGGSDLARGIQLESKRSVLASDNEILQSIYETRFITYLSRFLLSYDPAAAAWWNEQDFKADGKMSSDVKMKLRFAEFAESVEVGLADYFVGPYGSYANPTAAKAGLNAKAPQTSLGSLDSKTEVKTGFFDAIKKKLGKSKLPQALDDKKVRDNARKGILNLFSLLQARYTSSEEKRQLAILFSLISNPKLQPAREIKGILGESDNGSVKDFKVVGLQLESSNYRTNSRHGGGYSKYEKPEVIIDAPPALGSSYKPASFMIKTAPTSRILNIKVLDGGSMYKTPPKVEVIQKGVSIPCEATAILDRDGSVESIIVLDPGYGYGLYDKKKDVIPEVRIAPPKIPRGTSSKERKKYKSAIAVADLEYAITEVKLVDGGNGYILGQPPKAYISPPSEDADWYLSPIDRKTWRAVDSEAVTIEVTEMYSKETGEIRLSQTNSESEQKDLIASDPSILDKMANGPLALLPSNTPLFFTAPGDPIPETGETSVRNGNYRVLSLPAPTTSLFLPSPRYRAYDPVFGAIGNKPVTKNAAALTGSEYTRLALSGGICTVLVRTALNPLELVKTKIQLKNDEELLQLVNEKSQTGQNHSEKSQNENHSAESKSKAGTLDVIKAMITLRGPLSIFQSADITFMASVVFGSLGFGATELFRRSFTMVFFGENGGSAKGTGEELVFLAAAAVACIITSLAAAPFEILRVRSMGYVEPKPVSDVLSDFLIEKRKDVMKRKKKKKNIFGNNDIVSNDKITLKDIKKDDIPPLFSGFLPIASRELPFAVTKFLAFDLVATTLVSLVNAQPQILEPVQVGSGGIGLALSAIAGAFAGIAGAVVSHPADLILTLTSSQKKNAENSASNDDDETPKNGVDWKPIVRDLLDQDGGILNLFAGLPARATFFFLVIGLQFFLYDYAKTVFQVGSEDLTLVLDVFYAIRQGLQ</sequence>
<evidence type="ECO:0000256" key="10">
    <source>
        <dbReference type="PROSITE-ProRule" id="PRU00282"/>
    </source>
</evidence>
<evidence type="ECO:0000256" key="4">
    <source>
        <dbReference type="ARBA" id="ARBA00022692"/>
    </source>
</evidence>
<evidence type="ECO:0000256" key="1">
    <source>
        <dbReference type="ARBA" id="ARBA00004448"/>
    </source>
</evidence>
<keyword evidence="3" id="KW-0813">Transport</keyword>
<organism evidence="13 14">
    <name type="scientific">Chaetoceros tenuissimus</name>
    <dbReference type="NCBI Taxonomy" id="426638"/>
    <lineage>
        <taxon>Eukaryota</taxon>
        <taxon>Sar</taxon>
        <taxon>Stramenopiles</taxon>
        <taxon>Ochrophyta</taxon>
        <taxon>Bacillariophyta</taxon>
        <taxon>Coscinodiscophyceae</taxon>
        <taxon>Chaetocerotophycidae</taxon>
        <taxon>Chaetocerotales</taxon>
        <taxon>Chaetocerotaceae</taxon>
        <taxon>Chaetoceros</taxon>
    </lineage>
</organism>
<evidence type="ECO:0000256" key="12">
    <source>
        <dbReference type="SAM" id="Phobius"/>
    </source>
</evidence>
<dbReference type="Proteomes" id="UP001054902">
    <property type="component" value="Unassembled WGS sequence"/>
</dbReference>
<feature type="compositionally biased region" description="Basic and acidic residues" evidence="11">
    <location>
        <begin position="709"/>
        <end position="724"/>
    </location>
</feature>
<keyword evidence="14" id="KW-1185">Reference proteome</keyword>
<accession>A0AAD3CUM2</accession>
<reference evidence="13 14" key="1">
    <citation type="journal article" date="2021" name="Sci. Rep.">
        <title>The genome of the diatom Chaetoceros tenuissimus carries an ancient integrated fragment of an extant virus.</title>
        <authorList>
            <person name="Hongo Y."/>
            <person name="Kimura K."/>
            <person name="Takaki Y."/>
            <person name="Yoshida Y."/>
            <person name="Baba S."/>
            <person name="Kobayashi G."/>
            <person name="Nagasaki K."/>
            <person name="Hano T."/>
            <person name="Tomaru Y."/>
        </authorList>
    </citation>
    <scope>NUCLEOTIDE SEQUENCE [LARGE SCALE GENOMIC DNA]</scope>
    <source>
        <strain evidence="13 14">NIES-3715</strain>
    </source>
</reference>
<dbReference type="PANTHER" id="PTHR45671:SF12">
    <property type="entry name" value="MITOCHONDRIAL PHOSPHATE CARRIER PROTEIN"/>
    <property type="match status" value="1"/>
</dbReference>
<dbReference type="EMBL" id="BLLK01000045">
    <property type="protein sequence ID" value="GFH51456.1"/>
    <property type="molecule type" value="Genomic_DNA"/>
</dbReference>
<dbReference type="AlphaFoldDB" id="A0AAD3CUM2"/>
<evidence type="ECO:0000256" key="5">
    <source>
        <dbReference type="ARBA" id="ARBA00022737"/>
    </source>
</evidence>
<dbReference type="SUPFAM" id="SSF103506">
    <property type="entry name" value="Mitochondrial carrier"/>
    <property type="match status" value="1"/>
</dbReference>
<dbReference type="InterPro" id="IPR018108">
    <property type="entry name" value="MCP_transmembrane"/>
</dbReference>
<proteinExistence type="inferred from homology"/>
<keyword evidence="7 12" id="KW-1133">Transmembrane helix</keyword>
<protein>
    <submittedName>
        <fullName evidence="13">Uncharacterized protein</fullName>
    </submittedName>
</protein>